<evidence type="ECO:0000313" key="1">
    <source>
        <dbReference type="EMBL" id="AGH95187.1"/>
    </source>
</evidence>
<dbReference type="InterPro" id="IPR036866">
    <property type="entry name" value="RibonucZ/Hydroxyglut_hydro"/>
</dbReference>
<dbReference type="Proteomes" id="UP000012040">
    <property type="component" value="Chromosome"/>
</dbReference>
<sequence length="256" mass="29873">MTDLIRFLIIFLMIFFKHKYVEAPEYVEIWVTWNVGQGQWVSHIQSDSCSHYDVGGEFGSFKKIKKALLTHCGRKLNRLSISHWDYDHFSNLHFLARQLPRLCWLLYSNYGTQKASVQKLLQLSIPQCPQIKNSLFIWVPTEIKNTNDSSVVIESQGVLLPGDSSIKQERQWVPHFQLQKTEVLILGHHGSRTSSGKILIEHLPSLAFAISSARYARFRHPHPDVVQRLRRAQIPVIRTEDWGNIWFKTYPKRQKP</sequence>
<dbReference type="InterPro" id="IPR052159">
    <property type="entry name" value="Competence_DNA_uptake"/>
</dbReference>
<reference evidence="1 2" key="1">
    <citation type="journal article" date="2013" name="ISME J.">
        <title>By their genes ye shall know them: genomic signatures of predatory bacteria.</title>
        <authorList>
            <person name="Pasternak Z."/>
            <person name="Pietrokovski S."/>
            <person name="Rotem O."/>
            <person name="Gophna U."/>
            <person name="Lurie-Weinberger M.N."/>
            <person name="Jurkevitch E."/>
        </authorList>
    </citation>
    <scope>NUCLEOTIDE SEQUENCE [LARGE SCALE GENOMIC DNA]</scope>
    <source>
        <strain evidence="1 2">JSS</strain>
    </source>
</reference>
<dbReference type="EMBL" id="CP003537">
    <property type="protein sequence ID" value="AGH95187.1"/>
    <property type="molecule type" value="Genomic_DNA"/>
</dbReference>
<dbReference type="GO" id="GO:0016787">
    <property type="term" value="F:hydrolase activity"/>
    <property type="evidence" value="ECO:0007669"/>
    <property type="project" value="UniProtKB-KW"/>
</dbReference>
<dbReference type="eggNOG" id="COG2333">
    <property type="taxonomic scope" value="Bacteria"/>
</dbReference>
<accession>M4V718</accession>
<protein>
    <submittedName>
        <fullName evidence="1">Hydrolase</fullName>
    </submittedName>
</protein>
<dbReference type="PANTHER" id="PTHR30619:SF1">
    <property type="entry name" value="RECOMBINATION PROTEIN 2"/>
    <property type="match status" value="1"/>
</dbReference>
<organism evidence="1 2">
    <name type="scientific">Pseudobdellovibrio exovorus JSS</name>
    <dbReference type="NCBI Taxonomy" id="1184267"/>
    <lineage>
        <taxon>Bacteria</taxon>
        <taxon>Pseudomonadati</taxon>
        <taxon>Bdellovibrionota</taxon>
        <taxon>Bdellovibrionia</taxon>
        <taxon>Bdellovibrionales</taxon>
        <taxon>Pseudobdellovibrionaceae</taxon>
        <taxon>Pseudobdellovibrio</taxon>
    </lineage>
</organism>
<dbReference type="KEGG" id="bex:A11Q_971"/>
<gene>
    <name evidence="1" type="ORF">A11Q_971</name>
</gene>
<dbReference type="PANTHER" id="PTHR30619">
    <property type="entry name" value="DNA INTERNALIZATION/COMPETENCE PROTEIN COMEC/REC2"/>
    <property type="match status" value="1"/>
</dbReference>
<name>M4V718_9BACT</name>
<evidence type="ECO:0000313" key="2">
    <source>
        <dbReference type="Proteomes" id="UP000012040"/>
    </source>
</evidence>
<dbReference type="AlphaFoldDB" id="M4V718"/>
<dbReference type="HOGENOM" id="CLU_1183158_0_0_7"/>
<dbReference type="PATRIC" id="fig|1184267.3.peg.986"/>
<dbReference type="Gene3D" id="3.60.15.10">
    <property type="entry name" value="Ribonuclease Z/Hydroxyacylglutathione hydrolase-like"/>
    <property type="match status" value="1"/>
</dbReference>
<dbReference type="SUPFAM" id="SSF56281">
    <property type="entry name" value="Metallo-hydrolase/oxidoreductase"/>
    <property type="match status" value="1"/>
</dbReference>
<dbReference type="STRING" id="1184267.A11Q_971"/>
<keyword evidence="2" id="KW-1185">Reference proteome</keyword>
<keyword evidence="1" id="KW-0378">Hydrolase</keyword>
<proteinExistence type="predicted"/>